<keyword evidence="6 8" id="KW-0472">Membrane</keyword>
<reference evidence="10 11" key="1">
    <citation type="submission" date="2016-11" db="EMBL/GenBank/DDBJ databases">
        <authorList>
            <person name="Jaros S."/>
            <person name="Januszkiewicz K."/>
            <person name="Wedrychowicz H."/>
        </authorList>
    </citation>
    <scope>NUCLEOTIDE SEQUENCE [LARGE SCALE GENOMIC DNA]</scope>
    <source>
        <strain evidence="10 11">GAS499</strain>
    </source>
</reference>
<dbReference type="GO" id="GO:0016829">
    <property type="term" value="F:lyase activity"/>
    <property type="evidence" value="ECO:0007669"/>
    <property type="project" value="UniProtKB-KW"/>
</dbReference>
<feature type="transmembrane region" description="Helical" evidence="8">
    <location>
        <begin position="431"/>
        <end position="456"/>
    </location>
</feature>
<dbReference type="GO" id="GO:0042773">
    <property type="term" value="P:ATP synthesis coupled electron transport"/>
    <property type="evidence" value="ECO:0007669"/>
    <property type="project" value="InterPro"/>
</dbReference>
<dbReference type="PANTHER" id="PTHR42682">
    <property type="entry name" value="HYDROGENASE-4 COMPONENT F"/>
    <property type="match status" value="1"/>
</dbReference>
<feature type="transmembrane region" description="Helical" evidence="8">
    <location>
        <begin position="387"/>
        <end position="405"/>
    </location>
</feature>
<feature type="transmembrane region" description="Helical" evidence="8">
    <location>
        <begin position="119"/>
        <end position="135"/>
    </location>
</feature>
<comment type="subcellular location">
    <subcellularLocation>
        <location evidence="1">Cell membrane</location>
        <topology evidence="1">Multi-pass membrane protein</topology>
    </subcellularLocation>
    <subcellularLocation>
        <location evidence="7">Membrane</location>
        <topology evidence="7">Multi-pass membrane protein</topology>
    </subcellularLocation>
</comment>
<feature type="domain" description="NADH:quinone oxidoreductase/Mrp antiporter transmembrane" evidence="9">
    <location>
        <begin position="136"/>
        <end position="421"/>
    </location>
</feature>
<sequence length="677" mass="72149">MNSAVVISAVVWQMSCVAGLLGIAVLAITLSRSKSSTAVIYSATLAICVAGLLGSIRWLLDGTQGASGLTLPIGLPWLGAHFRLDALASFFLIIVNLGGTLASLYGLGYGHHEQAPQRVLPFFPAFLAGMNLVVLADDAFSYLLCWEFMSLASWALVMAHHREADNAKAGYVYLVMASFGTLALLLAFGLLAGPAGDYGFAAIRAAQHTPYAATLVLILMLLGAGSKAGLVPLHVWLPLAHPAAPSHVSALMSGVMTKVAIYGFIRVIFDLLGPPDWPASAVILFFGGITAVMGILYAMMEKDLKRLLAYSTIENVGIIFVSLGLALAFQANGLKLLAALAFTAALFHVLNHSFFKSLLFFGAGAVLMSTGERDMDKLGGLIHRMPLTSFAVLVGCVAISALPPFNGFVSEWLIFQAVLQSPELPQWALKIMVPAVGAMLALAAALAAACFVKAYGITFLGRPRSPAAEAAREIDRYSLSAMFILAALCLLVGILPGPVIDALSPITLQILGGRMPIQANEPWLSIVPIAESRSSYNGLLVMLFITFSAALAVSVIHRFASRALRRGPAWGCGFSDPTPAAQYSGGSFAQPIRRVFGTLAFGARDHVEMPPPGDIRPARLRIELHDLIWEGMYAPIANAVSVSSDRLNRLQFLTIRRYLSLVFATLVTLLLVLAIWS</sequence>
<evidence type="ECO:0000256" key="6">
    <source>
        <dbReference type="ARBA" id="ARBA00023136"/>
    </source>
</evidence>
<proteinExistence type="predicted"/>
<keyword evidence="4 8" id="KW-1133">Transmembrane helix</keyword>
<dbReference type="GO" id="GO:0005886">
    <property type="term" value="C:plasma membrane"/>
    <property type="evidence" value="ECO:0007669"/>
    <property type="project" value="UniProtKB-SubCell"/>
</dbReference>
<feature type="transmembrane region" description="Helical" evidence="8">
    <location>
        <begin position="171"/>
        <end position="191"/>
    </location>
</feature>
<feature type="transmembrane region" description="Helical" evidence="8">
    <location>
        <begin position="141"/>
        <end position="159"/>
    </location>
</feature>
<feature type="transmembrane region" description="Helical" evidence="8">
    <location>
        <begin position="336"/>
        <end position="367"/>
    </location>
</feature>
<dbReference type="RefSeq" id="WP_244562064.1">
    <property type="nucleotide sequence ID" value="NZ_LT670844.1"/>
</dbReference>
<evidence type="ECO:0000313" key="11">
    <source>
        <dbReference type="Proteomes" id="UP000189935"/>
    </source>
</evidence>
<keyword evidence="3 7" id="KW-0812">Transmembrane</keyword>
<feature type="transmembrane region" description="Helical" evidence="8">
    <location>
        <begin position="307"/>
        <end position="330"/>
    </location>
</feature>
<feature type="transmembrane region" description="Helical" evidence="8">
    <location>
        <begin position="536"/>
        <end position="556"/>
    </location>
</feature>
<dbReference type="PANTHER" id="PTHR42682:SF3">
    <property type="entry name" value="FORMATE HYDROGENLYASE SUBUNIT 3-RELATED"/>
    <property type="match status" value="1"/>
</dbReference>
<evidence type="ECO:0000256" key="2">
    <source>
        <dbReference type="ARBA" id="ARBA00022475"/>
    </source>
</evidence>
<keyword evidence="10" id="KW-0456">Lyase</keyword>
<evidence type="ECO:0000259" key="9">
    <source>
        <dbReference type="Pfam" id="PF00361"/>
    </source>
</evidence>
<dbReference type="PRINTS" id="PR01437">
    <property type="entry name" value="NUOXDRDTASE4"/>
</dbReference>
<dbReference type="InterPro" id="IPR003918">
    <property type="entry name" value="NADH_UbQ_OxRdtase"/>
</dbReference>
<evidence type="ECO:0000256" key="5">
    <source>
        <dbReference type="ARBA" id="ARBA00023002"/>
    </source>
</evidence>
<feature type="transmembrane region" description="Helical" evidence="8">
    <location>
        <begin position="477"/>
        <end position="495"/>
    </location>
</feature>
<feature type="transmembrane region" description="Helical" evidence="8">
    <location>
        <begin position="38"/>
        <end position="60"/>
    </location>
</feature>
<dbReference type="Proteomes" id="UP000189935">
    <property type="component" value="Chromosome I"/>
</dbReference>
<organism evidence="10 11">
    <name type="scientific">Bradyrhizobium lablabi</name>
    <dbReference type="NCBI Taxonomy" id="722472"/>
    <lineage>
        <taxon>Bacteria</taxon>
        <taxon>Pseudomonadati</taxon>
        <taxon>Pseudomonadota</taxon>
        <taxon>Alphaproteobacteria</taxon>
        <taxon>Hyphomicrobiales</taxon>
        <taxon>Nitrobacteraceae</taxon>
        <taxon>Bradyrhizobium</taxon>
    </lineage>
</organism>
<keyword evidence="2" id="KW-1003">Cell membrane</keyword>
<feature type="transmembrane region" description="Helical" evidence="8">
    <location>
        <begin position="86"/>
        <end position="107"/>
    </location>
</feature>
<feature type="transmembrane region" description="Helical" evidence="8">
    <location>
        <begin position="6"/>
        <end position="31"/>
    </location>
</feature>
<feature type="transmembrane region" description="Helical" evidence="8">
    <location>
        <begin position="248"/>
        <end position="269"/>
    </location>
</feature>
<dbReference type="EMBL" id="LT670844">
    <property type="protein sequence ID" value="SHL23962.1"/>
    <property type="molecule type" value="Genomic_DNA"/>
</dbReference>
<dbReference type="NCBIfam" id="NF005086">
    <property type="entry name" value="PRK06521.1"/>
    <property type="match status" value="1"/>
</dbReference>
<evidence type="ECO:0000256" key="8">
    <source>
        <dbReference type="SAM" id="Phobius"/>
    </source>
</evidence>
<name>A0A1M6Z0T1_9BRAD</name>
<evidence type="ECO:0000313" key="10">
    <source>
        <dbReference type="EMBL" id="SHL23962.1"/>
    </source>
</evidence>
<evidence type="ECO:0000256" key="3">
    <source>
        <dbReference type="ARBA" id="ARBA00022692"/>
    </source>
</evidence>
<feature type="transmembrane region" description="Helical" evidence="8">
    <location>
        <begin position="211"/>
        <end position="236"/>
    </location>
</feature>
<keyword evidence="5" id="KW-0560">Oxidoreductase</keyword>
<dbReference type="InterPro" id="IPR001750">
    <property type="entry name" value="ND/Mrp_TM"/>
</dbReference>
<accession>A0A1M6Z0T1</accession>
<feature type="transmembrane region" description="Helical" evidence="8">
    <location>
        <begin position="281"/>
        <end position="300"/>
    </location>
</feature>
<dbReference type="GO" id="GO:0008137">
    <property type="term" value="F:NADH dehydrogenase (ubiquinone) activity"/>
    <property type="evidence" value="ECO:0007669"/>
    <property type="project" value="InterPro"/>
</dbReference>
<dbReference type="GO" id="GO:0016491">
    <property type="term" value="F:oxidoreductase activity"/>
    <property type="evidence" value="ECO:0007669"/>
    <property type="project" value="UniProtKB-KW"/>
</dbReference>
<dbReference type="AlphaFoldDB" id="A0A1M6Z0T1"/>
<dbReference type="Pfam" id="PF00361">
    <property type="entry name" value="Proton_antipo_M"/>
    <property type="match status" value="1"/>
</dbReference>
<evidence type="ECO:0000256" key="7">
    <source>
        <dbReference type="RuleBase" id="RU000320"/>
    </source>
</evidence>
<dbReference type="InterPro" id="IPR052175">
    <property type="entry name" value="ComplexI-like_HydComp"/>
</dbReference>
<protein>
    <submittedName>
        <fullName evidence="10">Formate hydrogenlyase subunit 3/Multisubunit Na+/H+ antiporter, MnhD subunit</fullName>
    </submittedName>
</protein>
<feature type="transmembrane region" description="Helical" evidence="8">
    <location>
        <begin position="658"/>
        <end position="676"/>
    </location>
</feature>
<gene>
    <name evidence="10" type="ORF">SAMN05444159_5399</name>
</gene>
<evidence type="ECO:0000256" key="1">
    <source>
        <dbReference type="ARBA" id="ARBA00004651"/>
    </source>
</evidence>
<evidence type="ECO:0000256" key="4">
    <source>
        <dbReference type="ARBA" id="ARBA00022989"/>
    </source>
</evidence>